<dbReference type="Proteomes" id="UP000176050">
    <property type="component" value="Chromosome"/>
</dbReference>
<dbReference type="AlphaFoldDB" id="A0A1D8P7V1"/>
<proteinExistence type="predicted"/>
<reference evidence="1 2" key="1">
    <citation type="submission" date="2016-10" db="EMBL/GenBank/DDBJ databases">
        <title>Lutibacter sp. LPB0138, isolated from marine gastropod.</title>
        <authorList>
            <person name="Kim E."/>
            <person name="Yi H."/>
        </authorList>
    </citation>
    <scope>NUCLEOTIDE SEQUENCE [LARGE SCALE GENOMIC DNA]</scope>
    <source>
        <strain evidence="1 2">LPB0138</strain>
    </source>
</reference>
<evidence type="ECO:0000313" key="1">
    <source>
        <dbReference type="EMBL" id="AOW20657.1"/>
    </source>
</evidence>
<dbReference type="KEGG" id="lul:LPB138_08205"/>
<accession>A0A1D8P7V1</accession>
<evidence type="ECO:0000313" key="2">
    <source>
        <dbReference type="Proteomes" id="UP000176050"/>
    </source>
</evidence>
<dbReference type="STRING" id="1850246.LPB138_08205"/>
<sequence length="71" mass="8201">MIIERSITFKNDFVFIINIYSLLFESKGILLTSSKYGFLAVKTHKKRMAKKMKNINKEMIGYISIPSIPSI</sequence>
<name>A0A1D8P7V1_9FLAO</name>
<organism evidence="1 2">
    <name type="scientific">Urechidicola croceus</name>
    <dbReference type="NCBI Taxonomy" id="1850246"/>
    <lineage>
        <taxon>Bacteria</taxon>
        <taxon>Pseudomonadati</taxon>
        <taxon>Bacteroidota</taxon>
        <taxon>Flavobacteriia</taxon>
        <taxon>Flavobacteriales</taxon>
        <taxon>Flavobacteriaceae</taxon>
        <taxon>Urechidicola</taxon>
    </lineage>
</organism>
<protein>
    <submittedName>
        <fullName evidence="1">Uncharacterized protein</fullName>
    </submittedName>
</protein>
<dbReference type="EMBL" id="CP017478">
    <property type="protein sequence ID" value="AOW20657.1"/>
    <property type="molecule type" value="Genomic_DNA"/>
</dbReference>
<keyword evidence="2" id="KW-1185">Reference proteome</keyword>
<gene>
    <name evidence="1" type="ORF">LPB138_08205</name>
</gene>